<dbReference type="Proteomes" id="UP000799755">
    <property type="component" value="Unassembled WGS sequence"/>
</dbReference>
<accession>A0ACB6QNG3</accession>
<reference evidence="1" key="1">
    <citation type="journal article" date="2020" name="Stud. Mycol.">
        <title>101 Dothideomycetes genomes: a test case for predicting lifestyles and emergence of pathogens.</title>
        <authorList>
            <person name="Haridas S."/>
            <person name="Albert R."/>
            <person name="Binder M."/>
            <person name="Bloem J."/>
            <person name="Labutti K."/>
            <person name="Salamov A."/>
            <person name="Andreopoulos B."/>
            <person name="Baker S."/>
            <person name="Barry K."/>
            <person name="Bills G."/>
            <person name="Bluhm B."/>
            <person name="Cannon C."/>
            <person name="Castanera R."/>
            <person name="Culley D."/>
            <person name="Daum C."/>
            <person name="Ezra D."/>
            <person name="Gonzalez J."/>
            <person name="Henrissat B."/>
            <person name="Kuo A."/>
            <person name="Liang C."/>
            <person name="Lipzen A."/>
            <person name="Lutzoni F."/>
            <person name="Magnuson J."/>
            <person name="Mondo S."/>
            <person name="Nolan M."/>
            <person name="Ohm R."/>
            <person name="Pangilinan J."/>
            <person name="Park H.-J."/>
            <person name="Ramirez L."/>
            <person name="Alfaro M."/>
            <person name="Sun H."/>
            <person name="Tritt A."/>
            <person name="Yoshinaga Y."/>
            <person name="Zwiers L.-H."/>
            <person name="Turgeon B."/>
            <person name="Goodwin S."/>
            <person name="Spatafora J."/>
            <person name="Crous P."/>
            <person name="Grigoriev I."/>
        </authorList>
    </citation>
    <scope>NUCLEOTIDE SEQUENCE</scope>
    <source>
        <strain evidence="1">ATCC 200398</strain>
    </source>
</reference>
<evidence type="ECO:0000313" key="2">
    <source>
        <dbReference type="Proteomes" id="UP000799755"/>
    </source>
</evidence>
<gene>
    <name evidence="1" type="ORF">BDR25DRAFT_266686</name>
</gene>
<sequence length="172" mass="17992">MRLFFSLILHLIPLCWHIASVLSAQSNSIVQQTAYNEQRGCIKSCLWGSPPNGDLSVQLGCSSPWVNECYCRADAPPRASKILSACISTACTDVVSPTIDVSSAISVYNGYCAKAMSFPATNAAEPTVPGGGSVTTVISVATVTAASGSQSSSKCNYLVYGAFVVLVRLIGC</sequence>
<organism evidence="1 2">
    <name type="scientific">Lindgomyces ingoldianus</name>
    <dbReference type="NCBI Taxonomy" id="673940"/>
    <lineage>
        <taxon>Eukaryota</taxon>
        <taxon>Fungi</taxon>
        <taxon>Dikarya</taxon>
        <taxon>Ascomycota</taxon>
        <taxon>Pezizomycotina</taxon>
        <taxon>Dothideomycetes</taxon>
        <taxon>Pleosporomycetidae</taxon>
        <taxon>Pleosporales</taxon>
        <taxon>Lindgomycetaceae</taxon>
        <taxon>Lindgomyces</taxon>
    </lineage>
</organism>
<evidence type="ECO:0000313" key="1">
    <source>
        <dbReference type="EMBL" id="KAF2467691.1"/>
    </source>
</evidence>
<keyword evidence="2" id="KW-1185">Reference proteome</keyword>
<protein>
    <submittedName>
        <fullName evidence="1">Uncharacterized protein</fullName>
    </submittedName>
</protein>
<dbReference type="EMBL" id="MU003519">
    <property type="protein sequence ID" value="KAF2467691.1"/>
    <property type="molecule type" value="Genomic_DNA"/>
</dbReference>
<comment type="caution">
    <text evidence="1">The sequence shown here is derived from an EMBL/GenBank/DDBJ whole genome shotgun (WGS) entry which is preliminary data.</text>
</comment>
<name>A0ACB6QNG3_9PLEO</name>
<proteinExistence type="predicted"/>